<dbReference type="Proteomes" id="UP000016426">
    <property type="component" value="Unassembled WGS sequence"/>
</dbReference>
<accession>A0ABP2XS10</accession>
<dbReference type="EMBL" id="AVPH01000018">
    <property type="protein sequence ID" value="ERE20258.1"/>
    <property type="molecule type" value="Genomic_DNA"/>
</dbReference>
<name>A0ABP2XS10_9NEIS</name>
<dbReference type="InterPro" id="IPR038765">
    <property type="entry name" value="Papain-like_cys_pep_sf"/>
</dbReference>
<dbReference type="PANTHER" id="PTHR42736:SF1">
    <property type="entry name" value="PROTEIN-GLUTAMINE GAMMA-GLUTAMYLTRANSFERASE"/>
    <property type="match status" value="1"/>
</dbReference>
<sequence>VGYQGGEYNPVGRFWQLRSSDAHAWVEVWLDGAWQRVDPTAAVSPGRLALGAEQTLPALRTESGMAAALPPQWLRRARQQWFAANFVWQQWVVGYDAERQQGLFRWLGLGERVDAASVLRALAAGMALAMMPLLLWWRRRPAEEPLPAGWEALRRRLEKRGVEAPRAQGPLERLKAARGLPRDDFNRLKALVDEYIELRYRLTAADGAREKRWLRRALRWK</sequence>
<comment type="caution">
    <text evidence="2">The sequence shown here is derived from an EMBL/GenBank/DDBJ whole genome shotgun (WGS) entry which is preliminary data.</text>
</comment>
<feature type="domain" description="Transglutaminase-like" evidence="1">
    <location>
        <begin position="12"/>
        <end position="39"/>
    </location>
</feature>
<keyword evidence="3" id="KW-1185">Reference proteome</keyword>
<feature type="non-terminal residue" evidence="2">
    <location>
        <position position="1"/>
    </location>
</feature>
<dbReference type="InterPro" id="IPR052901">
    <property type="entry name" value="Bact_TGase-like"/>
</dbReference>
<dbReference type="PANTHER" id="PTHR42736">
    <property type="entry name" value="PROTEIN-GLUTAMINE GAMMA-GLUTAMYLTRANSFERASE"/>
    <property type="match status" value="1"/>
</dbReference>
<reference evidence="2 3" key="1">
    <citation type="journal article" date="2013" name="Genome Announc.">
        <title>Genome Sequence of the Pigment-Producing Bacterium Pseudogulbenkiania ferrooxidans, Isolated from Loktak Lake.</title>
        <authorList>
            <person name="Puranik S."/>
            <person name="Talkal R."/>
            <person name="Qureshi A."/>
            <person name="Khardenavis A."/>
            <person name="Kapley A."/>
            <person name="Purohit H.J."/>
        </authorList>
    </citation>
    <scope>NUCLEOTIDE SEQUENCE [LARGE SCALE GENOMIC DNA]</scope>
    <source>
        <strain evidence="2 3">EGD-HP2</strain>
    </source>
</reference>
<evidence type="ECO:0000313" key="3">
    <source>
        <dbReference type="Proteomes" id="UP000016426"/>
    </source>
</evidence>
<gene>
    <name evidence="2" type="ORF">O166_19115</name>
</gene>
<dbReference type="Pfam" id="PF01841">
    <property type="entry name" value="Transglut_core"/>
    <property type="match status" value="1"/>
</dbReference>
<dbReference type="Gene3D" id="3.10.620.30">
    <property type="match status" value="1"/>
</dbReference>
<dbReference type="SUPFAM" id="SSF54001">
    <property type="entry name" value="Cysteine proteinases"/>
    <property type="match status" value="1"/>
</dbReference>
<organism evidence="2 3">
    <name type="scientific">Pseudogulbenkiania ferrooxidans EGD-HP2</name>
    <dbReference type="NCBI Taxonomy" id="1388764"/>
    <lineage>
        <taxon>Bacteria</taxon>
        <taxon>Pseudomonadati</taxon>
        <taxon>Pseudomonadota</taxon>
        <taxon>Betaproteobacteria</taxon>
        <taxon>Neisseriales</taxon>
        <taxon>Chromobacteriaceae</taxon>
        <taxon>Pseudogulbenkiania</taxon>
    </lineage>
</organism>
<protein>
    <recommendedName>
        <fullName evidence="1">Transglutaminase-like domain-containing protein</fullName>
    </recommendedName>
</protein>
<evidence type="ECO:0000313" key="2">
    <source>
        <dbReference type="EMBL" id="ERE20258.1"/>
    </source>
</evidence>
<dbReference type="InterPro" id="IPR002931">
    <property type="entry name" value="Transglutaminase-like"/>
</dbReference>
<proteinExistence type="predicted"/>
<dbReference type="RefSeq" id="WP_021475107.1">
    <property type="nucleotide sequence ID" value="NZ_AVPH01000018.1"/>
</dbReference>
<evidence type="ECO:0000259" key="1">
    <source>
        <dbReference type="Pfam" id="PF01841"/>
    </source>
</evidence>